<gene>
    <name evidence="2" type="ORF">WN944_022896</name>
</gene>
<evidence type="ECO:0000313" key="2">
    <source>
        <dbReference type="EMBL" id="KAK9229930.1"/>
    </source>
</evidence>
<proteinExistence type="predicted"/>
<keyword evidence="3" id="KW-1185">Reference proteome</keyword>
<organism evidence="2 3">
    <name type="scientific">Citrus x changshan-huyou</name>
    <dbReference type="NCBI Taxonomy" id="2935761"/>
    <lineage>
        <taxon>Eukaryota</taxon>
        <taxon>Viridiplantae</taxon>
        <taxon>Streptophyta</taxon>
        <taxon>Embryophyta</taxon>
        <taxon>Tracheophyta</taxon>
        <taxon>Spermatophyta</taxon>
        <taxon>Magnoliopsida</taxon>
        <taxon>eudicotyledons</taxon>
        <taxon>Gunneridae</taxon>
        <taxon>Pentapetalae</taxon>
        <taxon>rosids</taxon>
        <taxon>malvids</taxon>
        <taxon>Sapindales</taxon>
        <taxon>Rutaceae</taxon>
        <taxon>Aurantioideae</taxon>
        <taxon>Citrus</taxon>
    </lineage>
</organism>
<name>A0AAP0MZ68_9ROSI</name>
<accession>A0AAP0MZ68</accession>
<reference evidence="2 3" key="1">
    <citation type="submission" date="2024-05" db="EMBL/GenBank/DDBJ databases">
        <title>Haplotype-resolved chromosome-level genome assembly of Huyou (Citrus changshanensis).</title>
        <authorList>
            <person name="Miao C."/>
            <person name="Chen W."/>
            <person name="Wu Y."/>
            <person name="Wang L."/>
            <person name="Zhao S."/>
            <person name="Grierson D."/>
            <person name="Xu C."/>
            <person name="Chen K."/>
        </authorList>
    </citation>
    <scope>NUCLEOTIDE SEQUENCE [LARGE SCALE GENOMIC DNA]</scope>
    <source>
        <strain evidence="2">01-14</strain>
        <tissue evidence="2">Leaf</tissue>
    </source>
</reference>
<evidence type="ECO:0000313" key="3">
    <source>
        <dbReference type="Proteomes" id="UP001428341"/>
    </source>
</evidence>
<evidence type="ECO:0000256" key="1">
    <source>
        <dbReference type="SAM" id="MobiDB-lite"/>
    </source>
</evidence>
<dbReference type="EMBL" id="JBCGBO010000001">
    <property type="protein sequence ID" value="KAK9229930.1"/>
    <property type="molecule type" value="Genomic_DNA"/>
</dbReference>
<protein>
    <submittedName>
        <fullName evidence="2">Uncharacterized protein</fullName>
    </submittedName>
</protein>
<feature type="region of interest" description="Disordered" evidence="1">
    <location>
        <begin position="1"/>
        <end position="27"/>
    </location>
</feature>
<comment type="caution">
    <text evidence="2">The sequence shown here is derived from an EMBL/GenBank/DDBJ whole genome shotgun (WGS) entry which is preliminary data.</text>
</comment>
<dbReference type="Proteomes" id="UP001428341">
    <property type="component" value="Unassembled WGS sequence"/>
</dbReference>
<sequence>MMMDDDMENGGLGPYQDRPRTFPNMRSKPYVPKGCLSRTMGHNLFHRALMCHQSGETANDFGAVLHK</sequence>
<dbReference type="AlphaFoldDB" id="A0AAP0MZ68"/>